<evidence type="ECO:0000256" key="1">
    <source>
        <dbReference type="SAM" id="MobiDB-lite"/>
    </source>
</evidence>
<feature type="region of interest" description="Disordered" evidence="1">
    <location>
        <begin position="1"/>
        <end position="22"/>
    </location>
</feature>
<organism evidence="2 3">
    <name type="scientific">Pseudomonas straminea</name>
    <dbReference type="NCBI Taxonomy" id="47882"/>
    <lineage>
        <taxon>Bacteria</taxon>
        <taxon>Pseudomonadati</taxon>
        <taxon>Pseudomonadota</taxon>
        <taxon>Gammaproteobacteria</taxon>
        <taxon>Pseudomonadales</taxon>
        <taxon>Pseudomonadaceae</taxon>
        <taxon>Phytopseudomonas</taxon>
    </lineage>
</organism>
<evidence type="ECO:0000313" key="2">
    <source>
        <dbReference type="EMBL" id="SFD80484.1"/>
    </source>
</evidence>
<sequence>MGAGHSKKPVSAASLPPALSTATQGSTMTTLMPIFTTSSQSCHFLKAGPARTLYERLLQPQLDDAALNEARSFLEAQLTKTSELPCDIPAKPEALLDWMRSAALRTTEAYGHYLQERRQGALRRYFHNRAHALYFLRHVAPTKLVDGAWLYGLLRHWQELRLRPLLRTYLEELGDGVPAMNHVVLYKQLLAQHGCDELAELEDEHFLQGAQQLALGHLADDYLPEVIGYNLGYEQLPLHLLITSYELTELDIDPYYFQLHVTIDNASTGHAQKAVQAVLENLPLVGDRDEFYRRVMRGYQLNDLGIGSTAVIAAFDLEDELCAMLERKREVATQVHSDYCRIEGRTVNEWLSEPGQVRAFLDALQKRGWIRRDEDPQNSRFWQLVQGERAAMFGVFSAYEQQLLHDWIAGSWAPARRRARPRSRPAATGAEQSVGLDDEAQALQAALRELPAGQQTSKLIELMSPASHFTPAGLLATRLFNAYLQ</sequence>
<keyword evidence="3" id="KW-1185">Reference proteome</keyword>
<dbReference type="EMBL" id="FOMO01000004">
    <property type="protein sequence ID" value="SFD80484.1"/>
    <property type="molecule type" value="Genomic_DNA"/>
</dbReference>
<gene>
    <name evidence="2" type="ORF">SAMN05216372_104226</name>
</gene>
<dbReference type="AlphaFoldDB" id="A0A1I1VC40"/>
<proteinExistence type="predicted"/>
<dbReference type="Gene3D" id="1.20.910.10">
    <property type="entry name" value="Heme oxygenase-like"/>
    <property type="match status" value="1"/>
</dbReference>
<protein>
    <submittedName>
        <fullName evidence="2">Iron-containing redox enzyme</fullName>
    </submittedName>
</protein>
<accession>A0A1I1VC40</accession>
<dbReference type="Pfam" id="PF14518">
    <property type="entry name" value="Haem_oxygenas_2"/>
    <property type="match status" value="1"/>
</dbReference>
<dbReference type="InterPro" id="IPR016084">
    <property type="entry name" value="Haem_Oase-like_multi-hlx"/>
</dbReference>
<dbReference type="SMART" id="SM01236">
    <property type="entry name" value="Haem_oxygenase_2"/>
    <property type="match status" value="1"/>
</dbReference>
<dbReference type="Proteomes" id="UP000243950">
    <property type="component" value="Unassembled WGS sequence"/>
</dbReference>
<feature type="compositionally biased region" description="Low complexity" evidence="1">
    <location>
        <begin position="11"/>
        <end position="22"/>
    </location>
</feature>
<evidence type="ECO:0000313" key="3">
    <source>
        <dbReference type="Proteomes" id="UP000243950"/>
    </source>
</evidence>
<name>A0A1I1VC40_PSEOC</name>
<reference evidence="3" key="1">
    <citation type="submission" date="2016-10" db="EMBL/GenBank/DDBJ databases">
        <authorList>
            <person name="Varghese N."/>
            <person name="Submissions S."/>
        </authorList>
    </citation>
    <scope>NUCLEOTIDE SEQUENCE [LARGE SCALE GENOMIC DNA]</scope>
    <source>
        <strain evidence="3">JCM 2783</strain>
    </source>
</reference>